<name>A0A6C0AD07_9ZZZZ</name>
<evidence type="ECO:0000313" key="1">
    <source>
        <dbReference type="EMBL" id="QHS77627.1"/>
    </source>
</evidence>
<proteinExistence type="predicted"/>
<dbReference type="EMBL" id="MN740593">
    <property type="protein sequence ID" value="QHS77627.1"/>
    <property type="molecule type" value="Genomic_DNA"/>
</dbReference>
<sequence length="332" mass="38835">MSSNIMSLNIIIIGTCASEENPGHTPTLENIENSFLIASNEDMNLKITFVDPGFDFIQYVDSDSNEYLQNEKKKVDALKENVDFIEDFYYRSKLNFKKEDICIFVNYTKSSNNILTTYDFMHFIESWETENKYFYNPLDKNGFFDLYSIVKDYFGKQEKIVSPYDLYSGKKITDKIEQRDFNDVKKLMINACELNLWFLRAKYHLEETEIPIPTPSWTYNVEIPILKGLISYYGLYNNNQIHRPANEICESSDYRRTICIILCKVISNFAVNNGFIKLSEITNGWFSRATYNLIKDRLEEFEGDHNFVKNKGLRLGVMERDSVISQGKTGIY</sequence>
<organism evidence="1">
    <name type="scientific">viral metagenome</name>
    <dbReference type="NCBI Taxonomy" id="1070528"/>
    <lineage>
        <taxon>unclassified sequences</taxon>
        <taxon>metagenomes</taxon>
        <taxon>organismal metagenomes</taxon>
    </lineage>
</organism>
<protein>
    <submittedName>
        <fullName evidence="1">Uncharacterized protein</fullName>
    </submittedName>
</protein>
<dbReference type="AlphaFoldDB" id="A0A6C0AD07"/>
<accession>A0A6C0AD07</accession>
<reference evidence="1" key="1">
    <citation type="journal article" date="2020" name="Nature">
        <title>Giant virus diversity and host interactions through global metagenomics.</title>
        <authorList>
            <person name="Schulz F."/>
            <person name="Roux S."/>
            <person name="Paez-Espino D."/>
            <person name="Jungbluth S."/>
            <person name="Walsh D.A."/>
            <person name="Denef V.J."/>
            <person name="McMahon K.D."/>
            <person name="Konstantinidis K.T."/>
            <person name="Eloe-Fadrosh E.A."/>
            <person name="Kyrpides N.C."/>
            <person name="Woyke T."/>
        </authorList>
    </citation>
    <scope>NUCLEOTIDE SEQUENCE</scope>
    <source>
        <strain evidence="1">GVMAG-S-1021933-23</strain>
    </source>
</reference>